<keyword evidence="2" id="KW-1185">Reference proteome</keyword>
<protein>
    <submittedName>
        <fullName evidence="1">Uncharacterized protein</fullName>
    </submittedName>
</protein>
<organism evidence="1 2">
    <name type="scientific">Pristionchus fissidentatus</name>
    <dbReference type="NCBI Taxonomy" id="1538716"/>
    <lineage>
        <taxon>Eukaryota</taxon>
        <taxon>Metazoa</taxon>
        <taxon>Ecdysozoa</taxon>
        <taxon>Nematoda</taxon>
        <taxon>Chromadorea</taxon>
        <taxon>Rhabditida</taxon>
        <taxon>Rhabditina</taxon>
        <taxon>Diplogasteromorpha</taxon>
        <taxon>Diplogasteroidea</taxon>
        <taxon>Neodiplogasteridae</taxon>
        <taxon>Pristionchus</taxon>
    </lineage>
</organism>
<comment type="caution">
    <text evidence="1">The sequence shown here is derived from an EMBL/GenBank/DDBJ whole genome shotgun (WGS) entry which is preliminary data.</text>
</comment>
<gene>
    <name evidence="1" type="ORF">PFISCL1PPCAC_27845</name>
</gene>
<sequence length="87" mass="10099">DDNENHRVFTSLPVLNDEDHISHLPDDNVLQVLGLLDSFLTIFAYSRVPTAVRKFTFPLDSTERRKFRTMTYLFFEGLNIAVPIPLF</sequence>
<proteinExistence type="predicted"/>
<evidence type="ECO:0000313" key="2">
    <source>
        <dbReference type="Proteomes" id="UP001432322"/>
    </source>
</evidence>
<accession>A0AAV5X0I3</accession>
<reference evidence="1" key="1">
    <citation type="submission" date="2023-10" db="EMBL/GenBank/DDBJ databases">
        <title>Genome assembly of Pristionchus species.</title>
        <authorList>
            <person name="Yoshida K."/>
            <person name="Sommer R.J."/>
        </authorList>
    </citation>
    <scope>NUCLEOTIDE SEQUENCE</scope>
    <source>
        <strain evidence="1">RS5133</strain>
    </source>
</reference>
<name>A0AAV5X0I3_9BILA</name>
<dbReference type="AlphaFoldDB" id="A0AAV5X0I3"/>
<dbReference type="Proteomes" id="UP001432322">
    <property type="component" value="Unassembled WGS sequence"/>
</dbReference>
<evidence type="ECO:0000313" key="1">
    <source>
        <dbReference type="EMBL" id="GMT36548.1"/>
    </source>
</evidence>
<feature type="non-terminal residue" evidence="1">
    <location>
        <position position="1"/>
    </location>
</feature>
<dbReference type="EMBL" id="BTSY01000007">
    <property type="protein sequence ID" value="GMT36548.1"/>
    <property type="molecule type" value="Genomic_DNA"/>
</dbReference>